<evidence type="ECO:0000256" key="4">
    <source>
        <dbReference type="ARBA" id="ARBA00022692"/>
    </source>
</evidence>
<evidence type="ECO:0000313" key="11">
    <source>
        <dbReference type="Proteomes" id="UP000594454"/>
    </source>
</evidence>
<feature type="transmembrane region" description="Helical" evidence="9">
    <location>
        <begin position="128"/>
        <end position="149"/>
    </location>
</feature>
<dbReference type="FunCoup" id="A0A7R8UJP7">
    <property type="interactions" value="1347"/>
</dbReference>
<feature type="transmembrane region" description="Helical" evidence="9">
    <location>
        <begin position="514"/>
        <end position="534"/>
    </location>
</feature>
<feature type="transmembrane region" description="Helical" evidence="9">
    <location>
        <begin position="89"/>
        <end position="108"/>
    </location>
</feature>
<feature type="transmembrane region" description="Helical" evidence="9">
    <location>
        <begin position="392"/>
        <end position="414"/>
    </location>
</feature>
<organism evidence="10 11">
    <name type="scientific">Hermetia illucens</name>
    <name type="common">Black soldier fly</name>
    <dbReference type="NCBI Taxonomy" id="343691"/>
    <lineage>
        <taxon>Eukaryota</taxon>
        <taxon>Metazoa</taxon>
        <taxon>Ecdysozoa</taxon>
        <taxon>Arthropoda</taxon>
        <taxon>Hexapoda</taxon>
        <taxon>Insecta</taxon>
        <taxon>Pterygota</taxon>
        <taxon>Neoptera</taxon>
        <taxon>Endopterygota</taxon>
        <taxon>Diptera</taxon>
        <taxon>Brachycera</taxon>
        <taxon>Stratiomyomorpha</taxon>
        <taxon>Stratiomyidae</taxon>
        <taxon>Hermetiinae</taxon>
        <taxon>Hermetia</taxon>
    </lineage>
</organism>
<proteinExistence type="inferred from homology"/>
<evidence type="ECO:0000256" key="1">
    <source>
        <dbReference type="ARBA" id="ARBA00004477"/>
    </source>
</evidence>
<feature type="transmembrane region" description="Helical" evidence="9">
    <location>
        <begin position="482"/>
        <end position="502"/>
    </location>
</feature>
<comment type="pathway">
    <text evidence="2">Protein modification; protein glycosylation.</text>
</comment>
<comment type="subcellular location">
    <subcellularLocation>
        <location evidence="1 9">Endoplasmic reticulum membrane</location>
        <topology evidence="1 9">Multi-pass membrane protein</topology>
    </subcellularLocation>
</comment>
<dbReference type="OMA" id="WPGKLFG"/>
<dbReference type="InterPro" id="IPR007594">
    <property type="entry name" value="RFT1"/>
</dbReference>
<keyword evidence="5" id="KW-0256">Endoplasmic reticulum</keyword>
<dbReference type="OrthoDB" id="9979195at2759"/>
<feature type="transmembrane region" description="Helical" evidence="9">
    <location>
        <begin position="181"/>
        <end position="203"/>
    </location>
</feature>
<dbReference type="AlphaFoldDB" id="A0A7R8UJP7"/>
<dbReference type="GO" id="GO:0005789">
    <property type="term" value="C:endoplasmic reticulum membrane"/>
    <property type="evidence" value="ECO:0007669"/>
    <property type="project" value="UniProtKB-SubCell"/>
</dbReference>
<feature type="transmembrane region" description="Helical" evidence="9">
    <location>
        <begin position="426"/>
        <end position="443"/>
    </location>
</feature>
<dbReference type="PANTHER" id="PTHR13117">
    <property type="entry name" value="ENDOPLASMIC RETICULUM MULTISPAN TRANSMEMBRANE PROTEIN-RELATED"/>
    <property type="match status" value="1"/>
</dbReference>
<evidence type="ECO:0000256" key="3">
    <source>
        <dbReference type="ARBA" id="ARBA00010288"/>
    </source>
</evidence>
<evidence type="ECO:0000256" key="5">
    <source>
        <dbReference type="ARBA" id="ARBA00022824"/>
    </source>
</evidence>
<evidence type="ECO:0000256" key="2">
    <source>
        <dbReference type="ARBA" id="ARBA00004922"/>
    </source>
</evidence>
<evidence type="ECO:0000256" key="9">
    <source>
        <dbReference type="RuleBase" id="RU365067"/>
    </source>
</evidence>
<evidence type="ECO:0000256" key="8">
    <source>
        <dbReference type="ARBA" id="ARBA00045912"/>
    </source>
</evidence>
<dbReference type="PANTHER" id="PTHR13117:SF5">
    <property type="entry name" value="PROTEIN RFT1 HOMOLOG"/>
    <property type="match status" value="1"/>
</dbReference>
<comment type="caution">
    <text evidence="9">Lacks conserved residue(s) required for the propagation of feature annotation.</text>
</comment>
<keyword evidence="4 9" id="KW-0812">Transmembrane</keyword>
<dbReference type="Proteomes" id="UP000594454">
    <property type="component" value="Chromosome 2"/>
</dbReference>
<dbReference type="GO" id="GO:0006488">
    <property type="term" value="P:dolichol-linked oligosaccharide biosynthetic process"/>
    <property type="evidence" value="ECO:0007669"/>
    <property type="project" value="InterPro"/>
</dbReference>
<dbReference type="EMBL" id="LR899010">
    <property type="protein sequence ID" value="CAD7082108.1"/>
    <property type="molecule type" value="Genomic_DNA"/>
</dbReference>
<reference evidence="10 11" key="1">
    <citation type="submission" date="2020-11" db="EMBL/GenBank/DDBJ databases">
        <authorList>
            <person name="Wallbank WR R."/>
            <person name="Pardo Diaz C."/>
            <person name="Kozak K."/>
            <person name="Martin S."/>
            <person name="Jiggins C."/>
            <person name="Moest M."/>
            <person name="Warren A I."/>
            <person name="Generalovic N T."/>
            <person name="Byers J.R.P. K."/>
            <person name="Montejo-Kovacevich G."/>
            <person name="Yen C E."/>
        </authorList>
    </citation>
    <scope>NUCLEOTIDE SEQUENCE [LARGE SCALE GENOMIC DNA]</scope>
</reference>
<evidence type="ECO:0000256" key="6">
    <source>
        <dbReference type="ARBA" id="ARBA00022989"/>
    </source>
</evidence>
<feature type="transmembrane region" description="Helical" evidence="9">
    <location>
        <begin position="12"/>
        <end position="36"/>
    </location>
</feature>
<accession>A0A7R8UJP7</accession>
<dbReference type="Pfam" id="PF04506">
    <property type="entry name" value="Rft-1"/>
    <property type="match status" value="1"/>
</dbReference>
<evidence type="ECO:0000313" key="10">
    <source>
        <dbReference type="EMBL" id="CAD7082108.1"/>
    </source>
</evidence>
<keyword evidence="7 9" id="KW-0472">Membrane</keyword>
<keyword evidence="11" id="KW-1185">Reference proteome</keyword>
<comment type="function">
    <text evidence="8 9">Intramembrane glycolipid transporter that operates in the biosynthetic pathway of dolichol-linked oligosaccharides, the glycan precursors employed in protein asparagine (N)-glycosylation. The sequential addition of sugars to dolichol pyrophosphate produces dolichol-linked oligosaccharides containing fourteen sugars, including two GlcNAcs, nine mannoses and three glucoses. Once assembled, the oligosaccharide is transferred from the lipid to nascent proteins by oligosaccharyltransferases. The assembly of dolichol-linked oligosaccharides begins on the cytosolic side of the endoplasmic reticulum membrane and finishes in its lumen. RFT1 could mediate the translocation of the cytosolically oriented intermediate DolPP-GlcNAc2Man5, produced by ALG11, into the ER lumen where dolichol-linked oligosaccharides assembly continues. However, the intramembrane lipid transporter activity could not be confirmed in vitro.</text>
</comment>
<keyword evidence="6 9" id="KW-1133">Transmembrane helix</keyword>
<feature type="transmembrane region" description="Helical" evidence="9">
    <location>
        <begin position="358"/>
        <end position="380"/>
    </location>
</feature>
<sequence>MARNVLQSSLQSASFSIVFQIFCRCVTFAINAFIVRTVGRDVLGIMNVRLLLLESTLLFLSKEAINRAALSSTTQHHSKCSWAQLINQMWLTVPICTALSIPCLYIWLNLLSPVENHLWTQYKFGCLAMTISCILELCAEAPLFIAQVFCFVKLKVVLDTLHIFVRSVVFIGIVLKNPDIAIYAFGIAQLASIFAIVVGYYAYFYTYISKKDDDPSRETSEDEPDKEHTLADKFPLQSVAELLPGVLRNKDKPFNPELQTLTLSFVKQGVLKQILTEGEKYVMSVSPVLTFSEQATYDVVNNLGSLAARFIFRPIEDSSYFYFTQTIARDVDLKKQNKIKVLEAAEVLKTVCKTVSSVGLLVLVFGQFYSGICLLFYGGADFVAGGLPETLLRWHCLSILFLAVNGITEGYMFATNTSKDIDTYNYYMAVFSIMFLVLSYAFTNVFGPVGLILANCLNMLCRISYSTYFIHNKYKDININPLEGIIPGKTFAVALISSTIILTFAKNRLLDYSILYFFAWGCLCGAFTLLAWAFENRTLVKQLIEKYGSKLKKT</sequence>
<evidence type="ECO:0000256" key="7">
    <source>
        <dbReference type="ARBA" id="ARBA00023136"/>
    </source>
</evidence>
<protein>
    <recommendedName>
        <fullName evidence="9">Protein RFT1 homolog</fullName>
    </recommendedName>
</protein>
<dbReference type="InParanoid" id="A0A7R8UJP7"/>
<dbReference type="GO" id="GO:0034203">
    <property type="term" value="P:glycolipid translocation"/>
    <property type="evidence" value="ECO:0007669"/>
    <property type="project" value="TreeGrafter"/>
</dbReference>
<name>A0A7R8UJP7_HERIL</name>
<comment type="similarity">
    <text evidence="3 9">Belongs to the RFT1 family.</text>
</comment>
<gene>
    <name evidence="10" type="ORF">HERILL_LOCUS5170</name>
</gene>